<dbReference type="EMBL" id="FONZ01000005">
    <property type="protein sequence ID" value="SFF33273.1"/>
    <property type="molecule type" value="Genomic_DNA"/>
</dbReference>
<dbReference type="InterPro" id="IPR011051">
    <property type="entry name" value="RmlC_Cupin_sf"/>
</dbReference>
<dbReference type="Gene3D" id="2.60.120.10">
    <property type="entry name" value="Jelly Rolls"/>
    <property type="match status" value="1"/>
</dbReference>
<name>A0A1I2HV39_9MICO</name>
<sequence>MRIVSLPRLDITGFGSTGVAMDFLPALGAADGARVHVAHLAAGGTIGRHPAPVRQVFAVVEGECRVASGDEAPRLATAGQAVVWEPGEDHQTWAVTDVVAVIVETPGDVLLDEHFTDVEA</sequence>
<reference evidence="3" key="1">
    <citation type="submission" date="2016-10" db="EMBL/GenBank/DDBJ databases">
        <authorList>
            <person name="Varghese N."/>
            <person name="Submissions S."/>
        </authorList>
    </citation>
    <scope>NUCLEOTIDE SEQUENCE [LARGE SCALE GENOMIC DNA]</scope>
    <source>
        <strain evidence="3">DSM 19083</strain>
    </source>
</reference>
<dbReference type="AlphaFoldDB" id="A0A1I2HV39"/>
<protein>
    <submittedName>
        <fullName evidence="2">Cupin domain-containing protein</fullName>
    </submittedName>
</protein>
<dbReference type="SUPFAM" id="SSF51182">
    <property type="entry name" value="RmlC-like cupins"/>
    <property type="match status" value="1"/>
</dbReference>
<dbReference type="InterPro" id="IPR013096">
    <property type="entry name" value="Cupin_2"/>
</dbReference>
<gene>
    <name evidence="2" type="ORF">SAMN04488035_2529</name>
</gene>
<feature type="domain" description="Cupin type-2" evidence="1">
    <location>
        <begin position="37"/>
        <end position="103"/>
    </location>
</feature>
<dbReference type="InterPro" id="IPR014710">
    <property type="entry name" value="RmlC-like_jellyroll"/>
</dbReference>
<dbReference type="STRING" id="285351.SAMN04488035_2529"/>
<keyword evidence="3" id="KW-1185">Reference proteome</keyword>
<evidence type="ECO:0000313" key="2">
    <source>
        <dbReference type="EMBL" id="SFF33273.1"/>
    </source>
</evidence>
<evidence type="ECO:0000259" key="1">
    <source>
        <dbReference type="Pfam" id="PF07883"/>
    </source>
</evidence>
<organism evidence="2 3">
    <name type="scientific">Flavimobilis marinus</name>
    <dbReference type="NCBI Taxonomy" id="285351"/>
    <lineage>
        <taxon>Bacteria</taxon>
        <taxon>Bacillati</taxon>
        <taxon>Actinomycetota</taxon>
        <taxon>Actinomycetes</taxon>
        <taxon>Micrococcales</taxon>
        <taxon>Jonesiaceae</taxon>
        <taxon>Flavimobilis</taxon>
    </lineage>
</organism>
<dbReference type="OrthoDB" id="3782397at2"/>
<dbReference type="RefSeq" id="WP_093379417.1">
    <property type="nucleotide sequence ID" value="NZ_BNAN01000001.1"/>
</dbReference>
<accession>A0A1I2HV39</accession>
<dbReference type="Pfam" id="PF07883">
    <property type="entry name" value="Cupin_2"/>
    <property type="match status" value="1"/>
</dbReference>
<proteinExistence type="predicted"/>
<evidence type="ECO:0000313" key="3">
    <source>
        <dbReference type="Proteomes" id="UP000198520"/>
    </source>
</evidence>
<dbReference type="Proteomes" id="UP000198520">
    <property type="component" value="Unassembled WGS sequence"/>
</dbReference>